<dbReference type="InterPro" id="IPR013320">
    <property type="entry name" value="ConA-like_dom_sf"/>
</dbReference>
<keyword evidence="2" id="KW-1133">Transmembrane helix</keyword>
<feature type="region of interest" description="Disordered" evidence="1">
    <location>
        <begin position="1"/>
        <end position="21"/>
    </location>
</feature>
<evidence type="ECO:0000313" key="3">
    <source>
        <dbReference type="EMBL" id="QHU01576.1"/>
    </source>
</evidence>
<evidence type="ECO:0000256" key="2">
    <source>
        <dbReference type="SAM" id="Phobius"/>
    </source>
</evidence>
<dbReference type="EMBL" id="MN740346">
    <property type="protein sequence ID" value="QHU01576.1"/>
    <property type="molecule type" value="Genomic_DNA"/>
</dbReference>
<evidence type="ECO:0000256" key="1">
    <source>
        <dbReference type="SAM" id="MobiDB-lite"/>
    </source>
</evidence>
<keyword evidence="2" id="KW-0472">Membrane</keyword>
<protein>
    <recommendedName>
        <fullName evidence="4">LamG-like jellyroll fold domain-containing protein</fullName>
    </recommendedName>
</protein>
<organism evidence="3">
    <name type="scientific">viral metagenome</name>
    <dbReference type="NCBI Taxonomy" id="1070528"/>
    <lineage>
        <taxon>unclassified sequences</taxon>
        <taxon>metagenomes</taxon>
        <taxon>organismal metagenomes</taxon>
    </lineage>
</organism>
<accession>A0A6C0JA40</accession>
<dbReference type="SUPFAM" id="SSF49899">
    <property type="entry name" value="Concanavalin A-like lectins/glucanases"/>
    <property type="match status" value="1"/>
</dbReference>
<evidence type="ECO:0008006" key="4">
    <source>
        <dbReference type="Google" id="ProtNLM"/>
    </source>
</evidence>
<dbReference type="Pfam" id="PF13385">
    <property type="entry name" value="Laminin_G_3"/>
    <property type="match status" value="1"/>
</dbReference>
<feature type="transmembrane region" description="Helical" evidence="2">
    <location>
        <begin position="38"/>
        <end position="58"/>
    </location>
</feature>
<dbReference type="AlphaFoldDB" id="A0A6C0JA40"/>
<reference evidence="3" key="1">
    <citation type="journal article" date="2020" name="Nature">
        <title>Giant virus diversity and host interactions through global metagenomics.</title>
        <authorList>
            <person name="Schulz F."/>
            <person name="Roux S."/>
            <person name="Paez-Espino D."/>
            <person name="Jungbluth S."/>
            <person name="Walsh D.A."/>
            <person name="Denef V.J."/>
            <person name="McMahon K.D."/>
            <person name="Konstantinidis K.T."/>
            <person name="Eloe-Fadrosh E.A."/>
            <person name="Kyrpides N.C."/>
            <person name="Woyke T."/>
        </authorList>
    </citation>
    <scope>NUCLEOTIDE SEQUENCE</scope>
    <source>
        <strain evidence="3">GVMAG-M-3300025874-2</strain>
    </source>
</reference>
<proteinExistence type="predicted"/>
<name>A0A6C0JA40_9ZZZZ</name>
<dbReference type="Gene3D" id="2.60.120.200">
    <property type="match status" value="1"/>
</dbReference>
<feature type="compositionally biased region" description="Low complexity" evidence="1">
    <location>
        <begin position="1"/>
        <end position="15"/>
    </location>
</feature>
<keyword evidence="2" id="KW-0812">Transmembrane</keyword>
<sequence>MNNNNNFNFNNNNLNSVKPPNKKSLKIPKKFKGVNSTVMLVIIGILALALIVGIYFMYKKVSKHLYSNNPMWISKPVDAFKVTDDMKKGFVVPATANPLNFSYSTWIYISDWNYNFNKMKTIFSRSTKSGQTHEPSLMLSSKVNTLHAVIRTTEGRPESCEVRNIPLQKWVNICYVLNNRNVDIYINGRLERSCVLKGIPVINSNNNVYPLGANNTSSSPGFYGQMSRFQYIAHALTPDEVVAIYSSGPF</sequence>